<reference evidence="2" key="1">
    <citation type="submission" date="2018-02" db="EMBL/GenBank/DDBJ databases">
        <authorList>
            <person name="Cohen D.B."/>
            <person name="Kent A.D."/>
        </authorList>
    </citation>
    <scope>NUCLEOTIDE SEQUENCE</scope>
</reference>
<dbReference type="PANTHER" id="PTHR33070:SF120">
    <property type="entry name" value="EXPRESSED PROTEIN"/>
    <property type="match status" value="1"/>
</dbReference>
<dbReference type="SMART" id="SM00579">
    <property type="entry name" value="FBD"/>
    <property type="match status" value="1"/>
</dbReference>
<evidence type="ECO:0000259" key="1">
    <source>
        <dbReference type="SMART" id="SM00579"/>
    </source>
</evidence>
<evidence type="ECO:0000313" key="2">
    <source>
        <dbReference type="EMBL" id="SPC83235.1"/>
    </source>
</evidence>
<accession>A0A2N9F811</accession>
<dbReference type="Pfam" id="PF03087">
    <property type="entry name" value="BPS1"/>
    <property type="match status" value="1"/>
</dbReference>
<dbReference type="GO" id="GO:0048364">
    <property type="term" value="P:root development"/>
    <property type="evidence" value="ECO:0007669"/>
    <property type="project" value="InterPro"/>
</dbReference>
<protein>
    <recommendedName>
        <fullName evidence="1">FBD domain-containing protein</fullName>
    </recommendedName>
</protein>
<dbReference type="InterPro" id="IPR004320">
    <property type="entry name" value="BPS1_pln"/>
</dbReference>
<sequence>MGDMQKTTRSISLPSRLHPNSHKIGAELNKLKTWELSSLSSTTPLGAETIQMGLVRLAELYICVEELIHSPLTQQALHNHHGKLAEEALDLSVELLDACGTARDLFLIMKEHVQELQSALRRRGGDSSIENNINAFICFRKRVKKDVVKSLGALKRLESHIGSFIQLDGDSYLFVVIKVLRELSTITICVFRSLMLFLSRPAMKTSSGWSMMKKLILLGSIKSETSHKIFNEENRDFEYSPEKCSTTVEWIFYEEVPKCLSSHLTDFYFNGFKGMKAELELVRHILKWARVLETMTVSSDPLESEEKIRVLKELLTFPRLSMTCKIEFNLMDASFTGVTIGYSDMFISEGDMGWQVAGTKIAAEVIT</sequence>
<gene>
    <name evidence="2" type="ORF">FSB_LOCUS11117</name>
</gene>
<dbReference type="InterPro" id="IPR006566">
    <property type="entry name" value="FBD"/>
</dbReference>
<organism evidence="2">
    <name type="scientific">Fagus sylvatica</name>
    <name type="common">Beechnut</name>
    <dbReference type="NCBI Taxonomy" id="28930"/>
    <lineage>
        <taxon>Eukaryota</taxon>
        <taxon>Viridiplantae</taxon>
        <taxon>Streptophyta</taxon>
        <taxon>Embryophyta</taxon>
        <taxon>Tracheophyta</taxon>
        <taxon>Spermatophyta</taxon>
        <taxon>Magnoliopsida</taxon>
        <taxon>eudicotyledons</taxon>
        <taxon>Gunneridae</taxon>
        <taxon>Pentapetalae</taxon>
        <taxon>rosids</taxon>
        <taxon>fabids</taxon>
        <taxon>Fagales</taxon>
        <taxon>Fagaceae</taxon>
        <taxon>Fagus</taxon>
    </lineage>
</organism>
<name>A0A2N9F811_FAGSY</name>
<feature type="domain" description="FBD" evidence="1">
    <location>
        <begin position="258"/>
        <end position="329"/>
    </location>
</feature>
<dbReference type="GO" id="GO:0048367">
    <property type="term" value="P:shoot system development"/>
    <property type="evidence" value="ECO:0007669"/>
    <property type="project" value="InterPro"/>
</dbReference>
<dbReference type="EMBL" id="OIVN01000633">
    <property type="protein sequence ID" value="SPC83235.1"/>
    <property type="molecule type" value="Genomic_DNA"/>
</dbReference>
<dbReference type="PANTHER" id="PTHR33070">
    <property type="entry name" value="OS06G0725500 PROTEIN"/>
    <property type="match status" value="1"/>
</dbReference>
<dbReference type="AlphaFoldDB" id="A0A2N9F811"/>
<dbReference type="Pfam" id="PF08387">
    <property type="entry name" value="FBD"/>
    <property type="match status" value="1"/>
</dbReference>
<proteinExistence type="predicted"/>